<reference evidence="10" key="1">
    <citation type="submission" date="2016-07" db="EMBL/GenBank/DDBJ databases">
        <title>Multiple horizontal gene transfer events from other fungi enriched the ability of initially mycotrophic Trichoderma (Ascomycota) to feed on dead plant biomass.</title>
        <authorList>
            <consortium name="DOE Joint Genome Institute"/>
            <person name="Atanasova L."/>
            <person name="Chenthamara K."/>
            <person name="Zhang J."/>
            <person name="Grujic M."/>
            <person name="Henrissat B."/>
            <person name="Kuo A."/>
            <person name="Aerts A."/>
            <person name="Salamov A."/>
            <person name="Lipzen A."/>
            <person name="Labutti K."/>
            <person name="Barry K."/>
            <person name="Miao Y."/>
            <person name="Rahimi M.J."/>
            <person name="Shen Q."/>
            <person name="Grigoriev I.V."/>
            <person name="Kubicek C.P."/>
            <person name="Druzhinina I.S."/>
        </authorList>
    </citation>
    <scope>NUCLEOTIDE SEQUENCE [LARGE SCALE GENOMIC DNA]</scope>
    <source>
        <strain evidence="10">TUCIM 6016</strain>
    </source>
</reference>
<dbReference type="Pfam" id="PF00172">
    <property type="entry name" value="Zn_clus"/>
    <property type="match status" value="1"/>
</dbReference>
<dbReference type="GO" id="GO:0000981">
    <property type="term" value="F:DNA-binding transcription factor activity, RNA polymerase II-specific"/>
    <property type="evidence" value="ECO:0007669"/>
    <property type="project" value="InterPro"/>
</dbReference>
<dbReference type="Pfam" id="PF04082">
    <property type="entry name" value="Fungal_trans"/>
    <property type="match status" value="1"/>
</dbReference>
<evidence type="ECO:0000256" key="1">
    <source>
        <dbReference type="ARBA" id="ARBA00004123"/>
    </source>
</evidence>
<keyword evidence="10" id="KW-1185">Reference proteome</keyword>
<dbReference type="InterPro" id="IPR001138">
    <property type="entry name" value="Zn2Cys6_DnaBD"/>
</dbReference>
<accession>A0A2T4BLL1</accession>
<dbReference type="RefSeq" id="XP_024753480.1">
    <property type="nucleotide sequence ID" value="XM_024895856.1"/>
</dbReference>
<keyword evidence="4" id="KW-0238">DNA-binding</keyword>
<gene>
    <name evidence="9" type="ORF">BBK36DRAFT_1173395</name>
</gene>
<dbReference type="Gene3D" id="4.10.240.10">
    <property type="entry name" value="Zn(2)-C6 fungal-type DNA-binding domain"/>
    <property type="match status" value="1"/>
</dbReference>
<dbReference type="GO" id="GO:0000976">
    <property type="term" value="F:transcription cis-regulatory region binding"/>
    <property type="evidence" value="ECO:0007669"/>
    <property type="project" value="TreeGrafter"/>
</dbReference>
<dbReference type="PANTHER" id="PTHR31845:SF21">
    <property type="entry name" value="REGULATORY PROTEIN LEU3"/>
    <property type="match status" value="1"/>
</dbReference>
<feature type="compositionally biased region" description="Polar residues" evidence="7">
    <location>
        <begin position="1"/>
        <end position="11"/>
    </location>
</feature>
<dbReference type="GeneID" id="36603974"/>
<protein>
    <recommendedName>
        <fullName evidence="8">Zn(2)-C6 fungal-type domain-containing protein</fullName>
    </recommendedName>
</protein>
<sequence>MSLQVTPTVPTVQAEPRNGEPTKQPRRRACNECKQQKLRCDLVASDGAPSTCSRCQRLSLSCKVDTDFRRTRKRRQASQDDTTFHSLENEVRELRRQLATREANNAALEWPIPTPAAPSETRVSEVAVSSVSGASGPSPDPKESSRVPGLTTQPVIDQPPEPRRSIITIPRARKLGNVELSVEEIDELYILHYHPYLPFLDPSTSLHEYYESSELLFWSIIAVAARRLQSHPTLLAKLARSVTDLLWKTLRSIPYSLRVVQSLVILCTWPFPTSSSTADPTYMLAGMMVQLGTQMGLHRALSAEDFVKVPLHLSVYEYSEWVKTWEACNIVAQSVSVGCGLPATIQMHDWSLTVAPESMSSPHDISLRWHLRIEQFRYRVSQALTSNALDPAGFMSSRERLSLYRLLNASLVDLEREAINMTRNDGSAPLKPTNHLLMTVIAITRYYLAAARLHLHSFYLFDESSVDGYSDRIVVLYQTAYSLIEQCLEMDNQESGFFHYCPFFCYQVFVSAAFIILKVMMNGYFEKLLDVEAGKRLLDAAISSLRKMSVANNDLPGRLSDVIGFFCSLPDPRVISGDSIDDLRLRVRNRLSMSIVYDSLWEWRRHFQSNGDDRIEGSEETQDKWIDDCEFAPSFTDAECTGAVQFRRYARCHDV</sequence>
<comment type="subcellular location">
    <subcellularLocation>
        <location evidence="1">Nucleus</location>
    </subcellularLocation>
</comment>
<dbReference type="PROSITE" id="PS00463">
    <property type="entry name" value="ZN2_CY6_FUNGAL_1"/>
    <property type="match status" value="1"/>
</dbReference>
<keyword evidence="5" id="KW-0804">Transcription</keyword>
<dbReference type="SMART" id="SM00066">
    <property type="entry name" value="GAL4"/>
    <property type="match status" value="1"/>
</dbReference>
<evidence type="ECO:0000313" key="9">
    <source>
        <dbReference type="EMBL" id="PTB70160.1"/>
    </source>
</evidence>
<evidence type="ECO:0000256" key="7">
    <source>
        <dbReference type="SAM" id="MobiDB-lite"/>
    </source>
</evidence>
<dbReference type="GO" id="GO:0006351">
    <property type="term" value="P:DNA-templated transcription"/>
    <property type="evidence" value="ECO:0007669"/>
    <property type="project" value="InterPro"/>
</dbReference>
<evidence type="ECO:0000313" key="10">
    <source>
        <dbReference type="Proteomes" id="UP000241546"/>
    </source>
</evidence>
<evidence type="ECO:0000256" key="5">
    <source>
        <dbReference type="ARBA" id="ARBA00023163"/>
    </source>
</evidence>
<dbReference type="PANTHER" id="PTHR31845">
    <property type="entry name" value="FINGER DOMAIN PROTEIN, PUTATIVE-RELATED"/>
    <property type="match status" value="1"/>
</dbReference>
<dbReference type="InterPro" id="IPR007219">
    <property type="entry name" value="XnlR_reg_dom"/>
</dbReference>
<evidence type="ECO:0000256" key="3">
    <source>
        <dbReference type="ARBA" id="ARBA00023015"/>
    </source>
</evidence>
<keyword evidence="6" id="KW-0539">Nucleus</keyword>
<keyword evidence="3" id="KW-0805">Transcription regulation</keyword>
<dbReference type="CDD" id="cd00067">
    <property type="entry name" value="GAL4"/>
    <property type="match status" value="1"/>
</dbReference>
<evidence type="ECO:0000256" key="2">
    <source>
        <dbReference type="ARBA" id="ARBA00022723"/>
    </source>
</evidence>
<dbReference type="InterPro" id="IPR051089">
    <property type="entry name" value="prtT"/>
</dbReference>
<dbReference type="PROSITE" id="PS50048">
    <property type="entry name" value="ZN2_CY6_FUNGAL_2"/>
    <property type="match status" value="1"/>
</dbReference>
<evidence type="ECO:0000259" key="8">
    <source>
        <dbReference type="PROSITE" id="PS50048"/>
    </source>
</evidence>
<feature type="region of interest" description="Disordered" evidence="7">
    <location>
        <begin position="1"/>
        <end position="26"/>
    </location>
</feature>
<organism evidence="9 10">
    <name type="scientific">Trichoderma citrinoviride</name>
    <dbReference type="NCBI Taxonomy" id="58853"/>
    <lineage>
        <taxon>Eukaryota</taxon>
        <taxon>Fungi</taxon>
        <taxon>Dikarya</taxon>
        <taxon>Ascomycota</taxon>
        <taxon>Pezizomycotina</taxon>
        <taxon>Sordariomycetes</taxon>
        <taxon>Hypocreomycetidae</taxon>
        <taxon>Hypocreales</taxon>
        <taxon>Hypocreaceae</taxon>
        <taxon>Trichoderma</taxon>
    </lineage>
</organism>
<dbReference type="GO" id="GO:0005634">
    <property type="term" value="C:nucleus"/>
    <property type="evidence" value="ECO:0007669"/>
    <property type="project" value="UniProtKB-SubCell"/>
</dbReference>
<dbReference type="InterPro" id="IPR036864">
    <property type="entry name" value="Zn2-C6_fun-type_DNA-bd_sf"/>
</dbReference>
<feature type="region of interest" description="Disordered" evidence="7">
    <location>
        <begin position="109"/>
        <end position="163"/>
    </location>
</feature>
<feature type="domain" description="Zn(2)-C6 fungal-type" evidence="8">
    <location>
        <begin position="29"/>
        <end position="64"/>
    </location>
</feature>
<proteinExistence type="predicted"/>
<evidence type="ECO:0000256" key="4">
    <source>
        <dbReference type="ARBA" id="ARBA00023125"/>
    </source>
</evidence>
<dbReference type="AlphaFoldDB" id="A0A2T4BLL1"/>
<keyword evidence="2" id="KW-0479">Metal-binding</keyword>
<dbReference type="OrthoDB" id="3163292at2759"/>
<dbReference type="CDD" id="cd12148">
    <property type="entry name" value="fungal_TF_MHR"/>
    <property type="match status" value="1"/>
</dbReference>
<dbReference type="GO" id="GO:0008270">
    <property type="term" value="F:zinc ion binding"/>
    <property type="evidence" value="ECO:0007669"/>
    <property type="project" value="InterPro"/>
</dbReference>
<dbReference type="SUPFAM" id="SSF57701">
    <property type="entry name" value="Zn2/Cys6 DNA-binding domain"/>
    <property type="match status" value="1"/>
</dbReference>
<feature type="compositionally biased region" description="Low complexity" evidence="7">
    <location>
        <begin position="124"/>
        <end position="137"/>
    </location>
</feature>
<name>A0A2T4BLL1_9HYPO</name>
<dbReference type="Proteomes" id="UP000241546">
    <property type="component" value="Unassembled WGS sequence"/>
</dbReference>
<evidence type="ECO:0000256" key="6">
    <source>
        <dbReference type="ARBA" id="ARBA00023242"/>
    </source>
</evidence>
<dbReference type="EMBL" id="KZ680207">
    <property type="protein sequence ID" value="PTB70160.1"/>
    <property type="molecule type" value="Genomic_DNA"/>
</dbReference>